<dbReference type="Pfam" id="PF20803">
    <property type="entry name" value="PaaX_M"/>
    <property type="match status" value="1"/>
</dbReference>
<dbReference type="Gene3D" id="1.20.58.1460">
    <property type="match status" value="1"/>
</dbReference>
<dbReference type="PIRSF" id="PIRSF020623">
    <property type="entry name" value="PaaX"/>
    <property type="match status" value="1"/>
</dbReference>
<dbReference type="InterPro" id="IPR013225">
    <property type="entry name" value="PaaX_C"/>
</dbReference>
<evidence type="ECO:0000259" key="3">
    <source>
        <dbReference type="Pfam" id="PF20803"/>
    </source>
</evidence>
<evidence type="ECO:0000259" key="1">
    <source>
        <dbReference type="Pfam" id="PF07848"/>
    </source>
</evidence>
<sequence>MRGPPLSPGNGIPAKSGSGVRVRHTGIVRARAAVFDVYGDHLADQAYWAPISAVVTLLQACGIAAPATRTAVSRMTAQGWLEPMTRHGVRGYAATAVGRDRLAEAWVRIYRPAAPDWDGRWHVVVTARPVDRTQRERVTATLGYLGYGRLAPQTWIAARSSPELSTALSGLQIGYSTFSTTDLKDSRELLARTWDLSELASSYQAFADDTAALGARLGTGLSPAEAYALRAGLVHRWRKFLFVDPALPEEVLPSPWPGQLARDLFLEAAGDLLGPARIFVAETLAAAGVPELTTEDPRG</sequence>
<dbReference type="EMBL" id="CP041616">
    <property type="protein sequence ID" value="QDO87891.1"/>
    <property type="molecule type" value="Genomic_DNA"/>
</dbReference>
<reference evidence="4 5" key="1">
    <citation type="submission" date="2019-07" db="EMBL/GenBank/DDBJ databases">
        <title>complete genome sequencing of Ornithinimicrobium sp. H23M54.</title>
        <authorList>
            <person name="Bae J.-W."/>
            <person name="Lee S.-Y."/>
        </authorList>
    </citation>
    <scope>NUCLEOTIDE SEQUENCE [LARGE SCALE GENOMIC DNA]</scope>
    <source>
        <strain evidence="4 5">H23M54</strain>
    </source>
</reference>
<feature type="domain" description="Transcriptional repressor PaaX-like N-terminal" evidence="1">
    <location>
        <begin position="29"/>
        <end position="85"/>
    </location>
</feature>
<dbReference type="Gene3D" id="3.30.70.2650">
    <property type="match status" value="1"/>
</dbReference>
<dbReference type="InterPro" id="IPR048846">
    <property type="entry name" value="PaaX-like_central"/>
</dbReference>
<dbReference type="KEGG" id="orz:FNH13_05615"/>
<accession>A0A516G8N5</accession>
<dbReference type="PANTHER" id="PTHR30319:SF1">
    <property type="entry name" value="TRANSCRIPTIONAL REPRESSOR PAAX"/>
    <property type="match status" value="1"/>
</dbReference>
<evidence type="ECO:0000313" key="4">
    <source>
        <dbReference type="EMBL" id="QDO87891.1"/>
    </source>
</evidence>
<feature type="domain" description="Transcriptional repressor PaaX-like central Cas2-like" evidence="3">
    <location>
        <begin position="116"/>
        <end position="185"/>
    </location>
</feature>
<dbReference type="Proteomes" id="UP000315395">
    <property type="component" value="Chromosome"/>
</dbReference>
<dbReference type="InterPro" id="IPR012906">
    <property type="entry name" value="PaaX-like_N"/>
</dbReference>
<dbReference type="AlphaFoldDB" id="A0A516G8N5"/>
<dbReference type="GO" id="GO:0006351">
    <property type="term" value="P:DNA-templated transcription"/>
    <property type="evidence" value="ECO:0007669"/>
    <property type="project" value="InterPro"/>
</dbReference>
<dbReference type="Pfam" id="PF07848">
    <property type="entry name" value="PaaX"/>
    <property type="match status" value="1"/>
</dbReference>
<proteinExistence type="predicted"/>
<dbReference type="InterPro" id="IPR011965">
    <property type="entry name" value="PaaX_trns_reg"/>
</dbReference>
<keyword evidence="5" id="KW-1185">Reference proteome</keyword>
<dbReference type="Gene3D" id="1.10.10.10">
    <property type="entry name" value="Winged helix-like DNA-binding domain superfamily/Winged helix DNA-binding domain"/>
    <property type="match status" value="1"/>
</dbReference>
<feature type="domain" description="Transcriptional repressor PaaX-like C-terminal" evidence="2">
    <location>
        <begin position="194"/>
        <end position="281"/>
    </location>
</feature>
<evidence type="ECO:0000313" key="5">
    <source>
        <dbReference type="Proteomes" id="UP000315395"/>
    </source>
</evidence>
<dbReference type="PANTHER" id="PTHR30319">
    <property type="entry name" value="PHENYLACETIC ACID REGULATOR-RELATED TRANSCRIPTIONAL REPRESSOR"/>
    <property type="match status" value="1"/>
</dbReference>
<dbReference type="OrthoDB" id="2270427at2"/>
<dbReference type="Pfam" id="PF08223">
    <property type="entry name" value="PaaX_C"/>
    <property type="match status" value="1"/>
</dbReference>
<gene>
    <name evidence="4" type="ORF">FNH13_05615</name>
</gene>
<name>A0A516G8N5_9MICO</name>
<protein>
    <submittedName>
        <fullName evidence="4">PaaX family transcriptional regulator</fullName>
    </submittedName>
</protein>
<organism evidence="4 5">
    <name type="scientific">Ornithinimicrobium ciconiae</name>
    <dbReference type="NCBI Taxonomy" id="2594265"/>
    <lineage>
        <taxon>Bacteria</taxon>
        <taxon>Bacillati</taxon>
        <taxon>Actinomycetota</taxon>
        <taxon>Actinomycetes</taxon>
        <taxon>Micrococcales</taxon>
        <taxon>Ornithinimicrobiaceae</taxon>
        <taxon>Ornithinimicrobium</taxon>
    </lineage>
</organism>
<dbReference type="InterPro" id="IPR036388">
    <property type="entry name" value="WH-like_DNA-bd_sf"/>
</dbReference>
<evidence type="ECO:0000259" key="2">
    <source>
        <dbReference type="Pfam" id="PF08223"/>
    </source>
</evidence>